<dbReference type="Pfam" id="PF14258">
    <property type="entry name" value="DUF4350"/>
    <property type="match status" value="1"/>
</dbReference>
<dbReference type="Proteomes" id="UP000636453">
    <property type="component" value="Unassembled WGS sequence"/>
</dbReference>
<dbReference type="CDD" id="cd03143">
    <property type="entry name" value="A4_beta-galactosidase_middle_domain"/>
    <property type="match status" value="1"/>
</dbReference>
<dbReference type="InterPro" id="IPR025646">
    <property type="entry name" value="DUF4350"/>
</dbReference>
<evidence type="ECO:0000313" key="2">
    <source>
        <dbReference type="EMBL" id="GHE27685.1"/>
    </source>
</evidence>
<name>A0A918YX81_9GAMM</name>
<dbReference type="RefSeq" id="WP_146472040.1">
    <property type="nucleotide sequence ID" value="NZ_BNCF01000002.1"/>
</dbReference>
<keyword evidence="3" id="KW-1185">Reference proteome</keyword>
<organism evidence="2 3">
    <name type="scientific">Vulcaniibacterium thermophilum</name>
    <dbReference type="NCBI Taxonomy" id="1169913"/>
    <lineage>
        <taxon>Bacteria</taxon>
        <taxon>Pseudomonadati</taxon>
        <taxon>Pseudomonadota</taxon>
        <taxon>Gammaproteobacteria</taxon>
        <taxon>Lysobacterales</taxon>
        <taxon>Lysobacteraceae</taxon>
        <taxon>Vulcaniibacterium</taxon>
    </lineage>
</organism>
<reference evidence="2" key="2">
    <citation type="submission" date="2020-09" db="EMBL/GenBank/DDBJ databases">
        <authorList>
            <person name="Sun Q."/>
            <person name="Kim S."/>
        </authorList>
    </citation>
    <scope>NUCLEOTIDE SEQUENCE</scope>
    <source>
        <strain evidence="2">KCTC 32020</strain>
    </source>
</reference>
<dbReference type="AlphaFoldDB" id="A0A918YX81"/>
<evidence type="ECO:0000259" key="1">
    <source>
        <dbReference type="Pfam" id="PF14258"/>
    </source>
</evidence>
<dbReference type="OrthoDB" id="6638317at2"/>
<dbReference type="EMBL" id="BNCF01000002">
    <property type="protein sequence ID" value="GHE27685.1"/>
    <property type="molecule type" value="Genomic_DNA"/>
</dbReference>
<comment type="caution">
    <text evidence="2">The sequence shown here is derived from an EMBL/GenBank/DDBJ whole genome shotgun (WGS) entry which is preliminary data.</text>
</comment>
<evidence type="ECO:0000313" key="3">
    <source>
        <dbReference type="Proteomes" id="UP000636453"/>
    </source>
</evidence>
<protein>
    <recommendedName>
        <fullName evidence="1">DUF4350 domain-containing protein</fullName>
    </recommendedName>
</protein>
<reference evidence="2" key="1">
    <citation type="journal article" date="2014" name="Int. J. Syst. Evol. Microbiol.">
        <title>Complete genome sequence of Corynebacterium casei LMG S-19264T (=DSM 44701T), isolated from a smear-ripened cheese.</title>
        <authorList>
            <consortium name="US DOE Joint Genome Institute (JGI-PGF)"/>
            <person name="Walter F."/>
            <person name="Albersmeier A."/>
            <person name="Kalinowski J."/>
            <person name="Ruckert C."/>
        </authorList>
    </citation>
    <scope>NUCLEOTIDE SEQUENCE</scope>
    <source>
        <strain evidence="2">KCTC 32020</strain>
    </source>
</reference>
<accession>A0A918YX81</accession>
<sequence length="372" mass="41442">MSRPVRILLAVLAALLVAAGVAWFLHTHERVTETVDAPRTGEARSNPLFALQLALQADGQRVQSRRRLHLDRHPPAPRDTVLIYGDPRALSSADTARLLDWVARGGHLIVRTPPPGAFGGDEAHPLWSALGVHPTERQACAGWQVPALEHHVEFCGGRRFMLAGIDPRLSWGDFRDGFVFARIAHGAGSVDVLADLDFLTTDKLRDPPHVVLARQLLAPRWREGTVHLVFDPAVESLWLTLLRRYWPAWAPLLLVLLAWLWARAERFGPLLPPPLAERRSLLEHIAASGALLYRYGYAHRLYGAVRDAFLARLRRRDPEAAALAGEPQIARLAERFALPPQVLRDALAMPAPGDRAAFRSRIATLLRLRNQL</sequence>
<proteinExistence type="predicted"/>
<feature type="domain" description="DUF4350" evidence="1">
    <location>
        <begin position="43"/>
        <end position="217"/>
    </location>
</feature>
<gene>
    <name evidence="2" type="ORF">GCM10007167_06460</name>
</gene>